<dbReference type="InterPro" id="IPR001943">
    <property type="entry name" value="UVR_dom"/>
</dbReference>
<keyword evidence="10" id="KW-0378">Hydrolase</keyword>
<dbReference type="PANTHER" id="PTHR11638">
    <property type="entry name" value="ATP-DEPENDENT CLP PROTEASE"/>
    <property type="match status" value="1"/>
</dbReference>
<dbReference type="InterPro" id="IPR003959">
    <property type="entry name" value="ATPase_AAA_core"/>
</dbReference>
<feature type="compositionally biased region" description="Gly residues" evidence="7">
    <location>
        <begin position="146"/>
        <end position="180"/>
    </location>
</feature>
<dbReference type="InterPro" id="IPR003593">
    <property type="entry name" value="AAA+_ATPase"/>
</dbReference>
<dbReference type="PROSITE" id="PS00870">
    <property type="entry name" value="CLPAB_1"/>
    <property type="match status" value="1"/>
</dbReference>
<dbReference type="SMART" id="SM00382">
    <property type="entry name" value="AAA"/>
    <property type="match status" value="2"/>
</dbReference>
<keyword evidence="10" id="KW-0645">Protease</keyword>
<dbReference type="Gene3D" id="3.40.50.300">
    <property type="entry name" value="P-loop containing nucleotide triphosphate hydrolases"/>
    <property type="match status" value="2"/>
</dbReference>
<evidence type="ECO:0000256" key="1">
    <source>
        <dbReference type="ARBA" id="ARBA00022737"/>
    </source>
</evidence>
<dbReference type="PROSITE" id="PS51903">
    <property type="entry name" value="CLP_R"/>
    <property type="match status" value="1"/>
</dbReference>
<keyword evidence="3 10" id="KW-0067">ATP-binding</keyword>
<dbReference type="CDD" id="cd00009">
    <property type="entry name" value="AAA"/>
    <property type="match status" value="1"/>
</dbReference>
<dbReference type="Pfam" id="PF02861">
    <property type="entry name" value="Clp_N"/>
    <property type="match status" value="1"/>
</dbReference>
<dbReference type="InterPro" id="IPR018368">
    <property type="entry name" value="ClpA/B_CS1"/>
</dbReference>
<keyword evidence="1 5" id="KW-0677">Repeat</keyword>
<dbReference type="InterPro" id="IPR027417">
    <property type="entry name" value="P-loop_NTPase"/>
</dbReference>
<dbReference type="Pfam" id="PF17871">
    <property type="entry name" value="AAA_lid_9"/>
    <property type="match status" value="1"/>
</dbReference>
<evidence type="ECO:0000256" key="2">
    <source>
        <dbReference type="ARBA" id="ARBA00022741"/>
    </source>
</evidence>
<dbReference type="InterPro" id="IPR019489">
    <property type="entry name" value="Clp_ATPase_C"/>
</dbReference>
<dbReference type="InterPro" id="IPR036628">
    <property type="entry name" value="Clp_N_dom_sf"/>
</dbReference>
<dbReference type="GO" id="GO:0008233">
    <property type="term" value="F:peptidase activity"/>
    <property type="evidence" value="ECO:0007669"/>
    <property type="project" value="UniProtKB-KW"/>
</dbReference>
<evidence type="ECO:0000256" key="3">
    <source>
        <dbReference type="ARBA" id="ARBA00022840"/>
    </source>
</evidence>
<dbReference type="Gene3D" id="1.10.1780.10">
    <property type="entry name" value="Clp, N-terminal domain"/>
    <property type="match status" value="1"/>
</dbReference>
<evidence type="ECO:0000259" key="9">
    <source>
        <dbReference type="PROSITE" id="PS51903"/>
    </source>
</evidence>
<evidence type="ECO:0000256" key="7">
    <source>
        <dbReference type="SAM" id="MobiDB-lite"/>
    </source>
</evidence>
<dbReference type="Proteomes" id="UP001371299">
    <property type="component" value="Unassembled WGS sequence"/>
</dbReference>
<dbReference type="InterPro" id="IPR001270">
    <property type="entry name" value="ClpA/B"/>
</dbReference>
<dbReference type="Pfam" id="PF07724">
    <property type="entry name" value="AAA_2"/>
    <property type="match status" value="1"/>
</dbReference>
<dbReference type="InterPro" id="IPR041546">
    <property type="entry name" value="ClpA/ClpB_AAA_lid"/>
</dbReference>
<dbReference type="InterPro" id="IPR004176">
    <property type="entry name" value="Clp_R_N"/>
</dbReference>
<dbReference type="EMBL" id="JBBMGJ010000013">
    <property type="protein sequence ID" value="MEK0145862.1"/>
    <property type="molecule type" value="Genomic_DNA"/>
</dbReference>
<evidence type="ECO:0000256" key="6">
    <source>
        <dbReference type="SAM" id="Coils"/>
    </source>
</evidence>
<dbReference type="Gene3D" id="4.10.860.10">
    <property type="entry name" value="UVR domain"/>
    <property type="match status" value="1"/>
</dbReference>
<dbReference type="SUPFAM" id="SSF81923">
    <property type="entry name" value="Double Clp-N motif"/>
    <property type="match status" value="1"/>
</dbReference>
<dbReference type="Gene3D" id="1.10.8.60">
    <property type="match status" value="2"/>
</dbReference>
<feature type="region of interest" description="Disordered" evidence="7">
    <location>
        <begin position="146"/>
        <end position="183"/>
    </location>
</feature>
<dbReference type="SMART" id="SM01086">
    <property type="entry name" value="ClpB_D2-small"/>
    <property type="match status" value="1"/>
</dbReference>
<gene>
    <name evidence="10" type="ORF">WMQ01_07250</name>
</gene>
<dbReference type="InterPro" id="IPR050130">
    <property type="entry name" value="ClpA_ClpB"/>
</dbReference>
<sequence>MFERFTDRARRVIVLAQEEARMLNHNYIGTEHILLGLIHEGEGVAAKALESMGISLEDVRREVEEIIGQGSQPHTGHIPFTPRAKKVLELSLREGLQMGHKYIGTEFLLLGLIREGDGVAAQVLTKLGADLPRVRQQVIQLLSGYEGGQQEGGSSNGQGSGPVGAGAGAGAGAGGRGGSGERSNSLVLDQFGRNLTQAAKDGKLDPVVGRESEVERIMQVLSRRTKNNPVLIGEPGVGKTAVVEGLALDIVNGKVPETLKDKQLYSLDLGSLVAGSRYRGDFEERLKKVLKEINQRGDIILFIDEIHTLVGAGAAEGAIDAASLLKPKLARGELQTIGATTLEEYRKHIEKDAALERRFQPVKVDEPSLDDTFLILKGLRDKYEAHHRVSYTDEALHAAASLSDRYINDRFLPDKAVDLLDEAGARMRIKRLTAPKGLREVDDRIAEVRKEKEAAIDAQDFEKAAGLRDKERKLGEERAEKEKQWRSGDLEEIAEVGEDQIAEVLAHWTGIPVLKLTEKESNRLLNMEEELHKRIIGQDEAVKSVSRAIRRTRAGLKDPRRPSGSFIFAGPSGVGKTELSKSLANFLFGSDDDLIQIDMGEFHDRFTASRLFGAPPGYVGYEEGGQLTEKVRRKPFSVVLFDEIEKAHKEIYNTLLQVLEDGRLTDGQGRVVDFKNTVLIFTSNLGTQDISKPVGLGFTGASENDADAQYDRMKQKVNDELKKHFRPEFLNRIDDIVVFHQLTQEQIVEMVELLIGRVAKQLDERDMGIELTQKAKDLLAKRGFDPVLGARPLRRTIQREIEDQLSEKILYGEIGAGEIITVDVEGWDGESKDNTGAKFTFSPRPKPLPEDTEEPQLDDAEVRDNDVESTDSSEPDPITPDVPGDGGSTAAGTDLESNSDSDDDGHNPPPAGAGQPM</sequence>
<feature type="compositionally biased region" description="Acidic residues" evidence="7">
    <location>
        <begin position="850"/>
        <end position="859"/>
    </location>
</feature>
<keyword evidence="2" id="KW-0547">Nucleotide-binding</keyword>
<evidence type="ECO:0000259" key="8">
    <source>
        <dbReference type="PROSITE" id="PS50151"/>
    </source>
</evidence>
<dbReference type="GO" id="GO:0005524">
    <property type="term" value="F:ATP binding"/>
    <property type="evidence" value="ECO:0007669"/>
    <property type="project" value="UniProtKB-KW"/>
</dbReference>
<organism evidence="10 11">
    <name type="scientific">Corynebacterium yonathiae</name>
    <dbReference type="NCBI Taxonomy" id="2913504"/>
    <lineage>
        <taxon>Bacteria</taxon>
        <taxon>Bacillati</taxon>
        <taxon>Actinomycetota</taxon>
        <taxon>Actinomycetes</taxon>
        <taxon>Mycobacteriales</taxon>
        <taxon>Corynebacteriaceae</taxon>
        <taxon>Corynebacterium</taxon>
    </lineage>
</organism>
<accession>A0ABU8Y2M3</accession>
<dbReference type="CDD" id="cd19499">
    <property type="entry name" value="RecA-like_ClpB_Hsp104-like"/>
    <property type="match status" value="1"/>
</dbReference>
<dbReference type="SUPFAM" id="SSF52540">
    <property type="entry name" value="P-loop containing nucleoside triphosphate hydrolases"/>
    <property type="match status" value="2"/>
</dbReference>
<name>A0ABU8Y2M3_9CORY</name>
<evidence type="ECO:0000313" key="10">
    <source>
        <dbReference type="EMBL" id="MEK0145862.1"/>
    </source>
</evidence>
<evidence type="ECO:0000313" key="11">
    <source>
        <dbReference type="Proteomes" id="UP001371299"/>
    </source>
</evidence>
<dbReference type="PROSITE" id="PS50151">
    <property type="entry name" value="UVR"/>
    <property type="match status" value="1"/>
</dbReference>
<reference evidence="10 11" key="1">
    <citation type="submission" date="2024-01" db="EMBL/GenBank/DDBJ databases">
        <title>Description of two novel Corynebacterium species isolated from human nasal passages and skin.</title>
        <authorList>
            <person name="Popowitch E."/>
            <person name="Tran T.H."/>
            <person name="Escapa I.F."/>
            <person name="Bhatt E."/>
            <person name="Sozat A.K."/>
            <person name="Roberts A.Q."/>
            <person name="Segre J.A."/>
            <person name="Kong H."/>
            <person name="Conlan S."/>
            <person name="Lemon K.P."/>
            <person name="Kelly M.S."/>
        </authorList>
    </citation>
    <scope>NUCLEOTIDE SEQUENCE [LARGE SCALE GENOMIC DNA]</scope>
    <source>
        <strain evidence="10 11">KPL2619</strain>
    </source>
</reference>
<feature type="region of interest" description="Disordered" evidence="7">
    <location>
        <begin position="827"/>
        <end position="917"/>
    </location>
</feature>
<dbReference type="Pfam" id="PF10431">
    <property type="entry name" value="ClpB_D2-small"/>
    <property type="match status" value="1"/>
</dbReference>
<feature type="domain" description="Clp R" evidence="9">
    <location>
        <begin position="2"/>
        <end position="144"/>
    </location>
</feature>
<protein>
    <submittedName>
        <fullName evidence="10">ATP-dependent Clp protease ATP-binding subunit</fullName>
    </submittedName>
</protein>
<dbReference type="Pfam" id="PF00004">
    <property type="entry name" value="AAA"/>
    <property type="match status" value="1"/>
</dbReference>
<keyword evidence="4" id="KW-0143">Chaperone</keyword>
<feature type="domain" description="UVR" evidence="8">
    <location>
        <begin position="442"/>
        <end position="477"/>
    </location>
</feature>
<dbReference type="GO" id="GO:0006508">
    <property type="term" value="P:proteolysis"/>
    <property type="evidence" value="ECO:0007669"/>
    <property type="project" value="UniProtKB-KW"/>
</dbReference>
<feature type="coiled-coil region" evidence="6">
    <location>
        <begin position="438"/>
        <end position="484"/>
    </location>
</feature>
<keyword evidence="6" id="KW-0175">Coiled coil</keyword>
<comment type="caution">
    <text evidence="10">The sequence shown here is derived from an EMBL/GenBank/DDBJ whole genome shotgun (WGS) entry which is preliminary data.</text>
</comment>
<dbReference type="RefSeq" id="WP_288794545.1">
    <property type="nucleotide sequence ID" value="NZ_JBBMGJ010000013.1"/>
</dbReference>
<evidence type="ECO:0000256" key="4">
    <source>
        <dbReference type="ARBA" id="ARBA00023186"/>
    </source>
</evidence>
<keyword evidence="11" id="KW-1185">Reference proteome</keyword>
<proteinExistence type="predicted"/>
<dbReference type="PRINTS" id="PR00300">
    <property type="entry name" value="CLPPROTEASEA"/>
</dbReference>
<evidence type="ECO:0000256" key="5">
    <source>
        <dbReference type="PROSITE-ProRule" id="PRU01251"/>
    </source>
</evidence>
<dbReference type="PANTHER" id="PTHR11638:SF18">
    <property type="entry name" value="HEAT SHOCK PROTEIN 104"/>
    <property type="match status" value="1"/>
</dbReference>